<organism evidence="2 3">
    <name type="scientific">Ferrimonas pelagia</name>
    <dbReference type="NCBI Taxonomy" id="1177826"/>
    <lineage>
        <taxon>Bacteria</taxon>
        <taxon>Pseudomonadati</taxon>
        <taxon>Pseudomonadota</taxon>
        <taxon>Gammaproteobacteria</taxon>
        <taxon>Alteromonadales</taxon>
        <taxon>Ferrimonadaceae</taxon>
        <taxon>Ferrimonas</taxon>
    </lineage>
</organism>
<proteinExistence type="predicted"/>
<evidence type="ECO:0000313" key="3">
    <source>
        <dbReference type="Proteomes" id="UP001499988"/>
    </source>
</evidence>
<dbReference type="Proteomes" id="UP001499988">
    <property type="component" value="Unassembled WGS sequence"/>
</dbReference>
<evidence type="ECO:0000313" key="2">
    <source>
        <dbReference type="EMBL" id="GAA4903342.1"/>
    </source>
</evidence>
<keyword evidence="1" id="KW-0812">Transmembrane</keyword>
<protein>
    <recommendedName>
        <fullName evidence="4">ZIP family metal transporter</fullName>
    </recommendedName>
</protein>
<gene>
    <name evidence="2" type="ORF">GCM10023333_41860</name>
</gene>
<feature type="transmembrane region" description="Helical" evidence="1">
    <location>
        <begin position="34"/>
        <end position="57"/>
    </location>
</feature>
<keyword evidence="1" id="KW-1133">Transmembrane helix</keyword>
<name>A0ABP9FIZ1_9GAMM</name>
<keyword evidence="1" id="KW-0472">Membrane</keyword>
<comment type="caution">
    <text evidence="2">The sequence shown here is derived from an EMBL/GenBank/DDBJ whole genome shotgun (WGS) entry which is preliminary data.</text>
</comment>
<reference evidence="3" key="1">
    <citation type="journal article" date="2019" name="Int. J. Syst. Evol. Microbiol.">
        <title>The Global Catalogue of Microorganisms (GCM) 10K type strain sequencing project: providing services to taxonomists for standard genome sequencing and annotation.</title>
        <authorList>
            <consortium name="The Broad Institute Genomics Platform"/>
            <consortium name="The Broad Institute Genome Sequencing Center for Infectious Disease"/>
            <person name="Wu L."/>
            <person name="Ma J."/>
        </authorList>
    </citation>
    <scope>NUCLEOTIDE SEQUENCE [LARGE SCALE GENOMIC DNA]</scope>
    <source>
        <strain evidence="3">JCM 18401</strain>
    </source>
</reference>
<keyword evidence="3" id="KW-1185">Reference proteome</keyword>
<evidence type="ECO:0000256" key="1">
    <source>
        <dbReference type="SAM" id="Phobius"/>
    </source>
</evidence>
<dbReference type="EMBL" id="BAABJZ010000107">
    <property type="protein sequence ID" value="GAA4903342.1"/>
    <property type="molecule type" value="Genomic_DNA"/>
</dbReference>
<evidence type="ECO:0008006" key="4">
    <source>
        <dbReference type="Google" id="ProtNLM"/>
    </source>
</evidence>
<sequence length="62" mass="6261">MTPVALAIIAISTILSLLAGSAFAAITMLKERGLAEIVIGSLVTMTTVGGSTLALLWSSLLS</sequence>
<accession>A0ABP9FIZ1</accession>